<feature type="region of interest" description="Disordered" evidence="9">
    <location>
        <begin position="1"/>
        <end position="104"/>
    </location>
</feature>
<dbReference type="InterPro" id="IPR000504">
    <property type="entry name" value="RRM_dom"/>
</dbReference>
<name>A0A8I2YWP5_9AGAM</name>
<comment type="pathway">
    <text evidence="1">Protein modification; protein ubiquitination.</text>
</comment>
<dbReference type="InterPro" id="IPR013083">
    <property type="entry name" value="Znf_RING/FYVE/PHD"/>
</dbReference>
<keyword evidence="4" id="KW-0677">Repeat</keyword>
<evidence type="ECO:0000256" key="9">
    <source>
        <dbReference type="SAM" id="MobiDB-lite"/>
    </source>
</evidence>
<feature type="compositionally biased region" description="Polar residues" evidence="9">
    <location>
        <begin position="174"/>
        <end position="200"/>
    </location>
</feature>
<comment type="caution">
    <text evidence="12">The sequence shown here is derived from an EMBL/GenBank/DDBJ whole genome shotgun (WGS) entry which is preliminary data.</text>
</comment>
<dbReference type="SMART" id="SM00360">
    <property type="entry name" value="RRM"/>
    <property type="match status" value="2"/>
</dbReference>
<evidence type="ECO:0000313" key="12">
    <source>
        <dbReference type="EMBL" id="KAG6379856.1"/>
    </source>
</evidence>
<feature type="compositionally biased region" description="Basic and acidic residues" evidence="9">
    <location>
        <begin position="80"/>
        <end position="93"/>
    </location>
</feature>
<dbReference type="GO" id="GO:0000151">
    <property type="term" value="C:ubiquitin ligase complex"/>
    <property type="evidence" value="ECO:0007669"/>
    <property type="project" value="TreeGrafter"/>
</dbReference>
<reference evidence="12" key="1">
    <citation type="submission" date="2021-03" db="EMBL/GenBank/DDBJ databases">
        <title>Evolutionary innovations through gain and loss of genes in the ectomycorrhizal Boletales.</title>
        <authorList>
            <person name="Wu G."/>
            <person name="Miyauchi S."/>
            <person name="Morin E."/>
            <person name="Yang Z.-L."/>
            <person name="Xu J."/>
            <person name="Martin F.M."/>
        </authorList>
    </citation>
    <scope>NUCLEOTIDE SEQUENCE</scope>
    <source>
        <strain evidence="12">BR01</strain>
    </source>
</reference>
<dbReference type="GO" id="GO:0043161">
    <property type="term" value="P:proteasome-mediated ubiquitin-dependent protein catabolic process"/>
    <property type="evidence" value="ECO:0007669"/>
    <property type="project" value="TreeGrafter"/>
</dbReference>
<dbReference type="OrthoDB" id="10009520at2759"/>
<dbReference type="PANTHER" id="PTHR22770:SF13">
    <property type="entry name" value="RING-TYPE DOMAIN-CONTAINING PROTEIN"/>
    <property type="match status" value="1"/>
</dbReference>
<dbReference type="InterPro" id="IPR051628">
    <property type="entry name" value="LUBAC_E3_Ligases"/>
</dbReference>
<keyword evidence="5 8" id="KW-0863">Zinc-finger</keyword>
<dbReference type="GO" id="GO:0004842">
    <property type="term" value="F:ubiquitin-protein transferase activity"/>
    <property type="evidence" value="ECO:0007669"/>
    <property type="project" value="TreeGrafter"/>
</dbReference>
<dbReference type="InterPro" id="IPR013087">
    <property type="entry name" value="Znf_C2H2_type"/>
</dbReference>
<evidence type="ECO:0000256" key="8">
    <source>
        <dbReference type="PROSITE-ProRule" id="PRU00723"/>
    </source>
</evidence>
<evidence type="ECO:0008006" key="14">
    <source>
        <dbReference type="Google" id="ProtNLM"/>
    </source>
</evidence>
<dbReference type="InterPro" id="IPR018957">
    <property type="entry name" value="Znf_C3HC4_RING-type"/>
</dbReference>
<dbReference type="Gene3D" id="3.30.40.10">
    <property type="entry name" value="Zinc/RING finger domain, C3HC4 (zinc finger)"/>
    <property type="match status" value="1"/>
</dbReference>
<feature type="domain" description="C3H1-type" evidence="10">
    <location>
        <begin position="340"/>
        <end position="366"/>
    </location>
</feature>
<dbReference type="Gene3D" id="1.20.120.1750">
    <property type="match status" value="1"/>
</dbReference>
<feature type="compositionally biased region" description="Basic and acidic residues" evidence="9">
    <location>
        <begin position="202"/>
        <end position="212"/>
    </location>
</feature>
<dbReference type="GO" id="GO:0008270">
    <property type="term" value="F:zinc ion binding"/>
    <property type="evidence" value="ECO:0007669"/>
    <property type="project" value="UniProtKB-KW"/>
</dbReference>
<dbReference type="CDD" id="cd00590">
    <property type="entry name" value="RRM_SF"/>
    <property type="match status" value="2"/>
</dbReference>
<feature type="compositionally biased region" description="Low complexity" evidence="9">
    <location>
        <begin position="301"/>
        <end position="318"/>
    </location>
</feature>
<evidence type="ECO:0000256" key="3">
    <source>
        <dbReference type="ARBA" id="ARBA00022723"/>
    </source>
</evidence>
<dbReference type="SUPFAM" id="SSF54928">
    <property type="entry name" value="RNA-binding domain, RBD"/>
    <property type="match status" value="1"/>
</dbReference>
<evidence type="ECO:0000256" key="7">
    <source>
        <dbReference type="ARBA" id="ARBA00022833"/>
    </source>
</evidence>
<dbReference type="InterPro" id="IPR044066">
    <property type="entry name" value="TRIAD_supradom"/>
</dbReference>
<dbReference type="InterPro" id="IPR000571">
    <property type="entry name" value="Znf_CCCH"/>
</dbReference>
<dbReference type="Pfam" id="PF01485">
    <property type="entry name" value="IBR"/>
    <property type="match status" value="1"/>
</dbReference>
<evidence type="ECO:0000256" key="1">
    <source>
        <dbReference type="ARBA" id="ARBA00004906"/>
    </source>
</evidence>
<proteinExistence type="predicted"/>
<keyword evidence="2" id="KW-0808">Transferase</keyword>
<dbReference type="GO" id="GO:0097039">
    <property type="term" value="P:protein linear polyubiquitination"/>
    <property type="evidence" value="ECO:0007669"/>
    <property type="project" value="TreeGrafter"/>
</dbReference>
<accession>A0A8I2YWP5</accession>
<evidence type="ECO:0000259" key="11">
    <source>
        <dbReference type="PROSITE" id="PS51873"/>
    </source>
</evidence>
<feature type="region of interest" description="Disordered" evidence="9">
    <location>
        <begin position="174"/>
        <end position="321"/>
    </location>
</feature>
<feature type="domain" description="RING-type" evidence="11">
    <location>
        <begin position="914"/>
        <end position="1116"/>
    </location>
</feature>
<feature type="compositionally biased region" description="Polar residues" evidence="9">
    <location>
        <begin position="217"/>
        <end position="234"/>
    </location>
</feature>
<sequence>MACVGLKKQNSFSPDTLSPPPPNQLSQAHHRRNPLKKGVVQDSSPIAVKSQQNGDQRHDLRKQSNAARPNARKKSNVPSARDRNNAIRQDKGPKVSPAPLPPRFQNKPVDAGVILQGFCNPTPIPCSEVIDPCLNTIPPCSGNELLNMQLKQQIFMALQKQPPATPPEIPVSIRQNNNSTITPDSNQSTTVNLSLSTPMQRSVEREQPRHAPELVSHTLTSARALTDPSNKSNMSLPPPPGLPKPSGRRRRNGAHTLMKPVNHAADGPVVTSRVISPPPSGATPHIVKLPASKDTQPVPRSPATSTSSLSEEPSGGSSVLWSDTTFTSVESNVSNQIPQNHKMPICRDWMRGHCHRVRCCFFHPERPNQFGNPATRPTQPLSPPQSVVVKTPARMRDQTNNSIPRKHDPPSGDVELQRPEPLYATTISDHIKVRFDRGFQVREVVTGFESRWVHLGNIDGTVTLERLNESLWPYGVESINLPEASSAGKPVTVKAQFASAADAIKAVTDLNGIEFAKRTITAKLAINNSIRGSTFLMDTAVQLIWECPFRVGYAGYDTLKEAKAALDSLNGFSMEYLVVSAQLYEGLPCVGAYNVIFKQLPASVKEQDLRKFANSKAVMLGRPNYESLDRAVKSIRSRLEEYGIITSFDILPPPYSHGMVKAWAHFTSPTEARAAQADLDRRRPKVIGHTTLTCRHVVSVSHVLNAASYKKMREDIGWLRWSWQRRYGPSVSIREKVRENADDDAPAFIRLSSEHPKLLSSLKYEFEQLLHGETITLEKKPLWDDFLTATAGQAYIAQVQAQYPGIQIQVQNYRRVISLWGPIVVRHRARQDIVRKIMELKAQQFWRIPLSGKLLGIFCSAELCTLQGLLGPENCILDFGERVLVVRGNDRAFRTACTAVQDAQSRQGDDPSSSDTVCPVCFGEAVVPVSLACGHQWCRACLTGYLTSAVENKMFPLKCLGNDAACTESIPLGLSRKLLSASDFNAVIEAAFWVYVHSRPDEFRHCPTPDCTQVYRSAPPSAVLQCPSCLVRICPACRIKYHDGMTCEERDVAEDKLFNEWTSNNDVKSCPGCKVPIERSEGCNHMTCTRCQAHICWECLATFPRGQGIYEHMRTQHGGIGL</sequence>
<dbReference type="EMBL" id="JAGFBS010000004">
    <property type="protein sequence ID" value="KAG6379856.1"/>
    <property type="molecule type" value="Genomic_DNA"/>
</dbReference>
<keyword evidence="3 8" id="KW-0479">Metal-binding</keyword>
<keyword evidence="6" id="KW-0833">Ubl conjugation pathway</keyword>
<organism evidence="12 13">
    <name type="scientific">Boletus reticuloceps</name>
    <dbReference type="NCBI Taxonomy" id="495285"/>
    <lineage>
        <taxon>Eukaryota</taxon>
        <taxon>Fungi</taxon>
        <taxon>Dikarya</taxon>
        <taxon>Basidiomycota</taxon>
        <taxon>Agaricomycotina</taxon>
        <taxon>Agaricomycetes</taxon>
        <taxon>Agaricomycetidae</taxon>
        <taxon>Boletales</taxon>
        <taxon>Boletineae</taxon>
        <taxon>Boletaceae</taxon>
        <taxon>Boletoideae</taxon>
        <taxon>Boletus</taxon>
    </lineage>
</organism>
<dbReference type="PANTHER" id="PTHR22770">
    <property type="entry name" value="UBIQUITIN CONJUGATING ENZYME 7 INTERACTING PROTEIN-RELATED"/>
    <property type="match status" value="1"/>
</dbReference>
<feature type="compositionally biased region" description="Basic and acidic residues" evidence="9">
    <location>
        <begin position="405"/>
        <end position="417"/>
    </location>
</feature>
<protein>
    <recommendedName>
        <fullName evidence="14">RBR-type E3 ubiquitin transferase</fullName>
    </recommendedName>
</protein>
<evidence type="ECO:0000256" key="2">
    <source>
        <dbReference type="ARBA" id="ARBA00022679"/>
    </source>
</evidence>
<evidence type="ECO:0000256" key="6">
    <source>
        <dbReference type="ARBA" id="ARBA00022786"/>
    </source>
</evidence>
<dbReference type="CDD" id="cd20335">
    <property type="entry name" value="BRcat_RBR"/>
    <property type="match status" value="1"/>
</dbReference>
<evidence type="ECO:0000313" key="13">
    <source>
        <dbReference type="Proteomes" id="UP000683000"/>
    </source>
</evidence>
<feature type="compositionally biased region" description="Polar residues" evidence="9">
    <location>
        <begin position="41"/>
        <end position="54"/>
    </location>
</feature>
<evidence type="ECO:0000256" key="4">
    <source>
        <dbReference type="ARBA" id="ARBA00022737"/>
    </source>
</evidence>
<evidence type="ECO:0000259" key="10">
    <source>
        <dbReference type="PROSITE" id="PS50103"/>
    </source>
</evidence>
<dbReference type="InterPro" id="IPR002867">
    <property type="entry name" value="IBR_dom"/>
</dbReference>
<dbReference type="GO" id="GO:0043130">
    <property type="term" value="F:ubiquitin binding"/>
    <property type="evidence" value="ECO:0007669"/>
    <property type="project" value="TreeGrafter"/>
</dbReference>
<dbReference type="GO" id="GO:0003723">
    <property type="term" value="F:RNA binding"/>
    <property type="evidence" value="ECO:0007669"/>
    <property type="project" value="InterPro"/>
</dbReference>
<dbReference type="SUPFAM" id="SSF57850">
    <property type="entry name" value="RING/U-box"/>
    <property type="match status" value="2"/>
</dbReference>
<keyword evidence="7 8" id="KW-0862">Zinc</keyword>
<dbReference type="Proteomes" id="UP000683000">
    <property type="component" value="Unassembled WGS sequence"/>
</dbReference>
<dbReference type="CDD" id="cd22585">
    <property type="entry name" value="Rcat_RBR_DEAH12-like"/>
    <property type="match status" value="1"/>
</dbReference>
<dbReference type="Pfam" id="PF00097">
    <property type="entry name" value="zf-C3HC4"/>
    <property type="match status" value="1"/>
</dbReference>
<dbReference type="PROSITE" id="PS00028">
    <property type="entry name" value="ZINC_FINGER_C2H2_1"/>
    <property type="match status" value="1"/>
</dbReference>
<dbReference type="InterPro" id="IPR035979">
    <property type="entry name" value="RBD_domain_sf"/>
</dbReference>
<dbReference type="Pfam" id="PF22191">
    <property type="entry name" value="IBR_1"/>
    <property type="match status" value="1"/>
</dbReference>
<evidence type="ECO:0000256" key="5">
    <source>
        <dbReference type="ARBA" id="ARBA00022771"/>
    </source>
</evidence>
<gene>
    <name evidence="12" type="ORF">JVT61DRAFT_10416</name>
</gene>
<keyword evidence="13" id="KW-1185">Reference proteome</keyword>
<dbReference type="PROSITE" id="PS50103">
    <property type="entry name" value="ZF_C3H1"/>
    <property type="match status" value="1"/>
</dbReference>
<feature type="zinc finger region" description="C3H1-type" evidence="8">
    <location>
        <begin position="340"/>
        <end position="366"/>
    </location>
</feature>
<feature type="region of interest" description="Disordered" evidence="9">
    <location>
        <begin position="397"/>
        <end position="417"/>
    </location>
</feature>
<dbReference type="PROSITE" id="PS51873">
    <property type="entry name" value="TRIAD"/>
    <property type="match status" value="1"/>
</dbReference>
<dbReference type="AlphaFoldDB" id="A0A8I2YWP5"/>